<dbReference type="GO" id="GO:0005886">
    <property type="term" value="C:plasma membrane"/>
    <property type="evidence" value="ECO:0007669"/>
    <property type="project" value="UniProtKB-SubCell"/>
</dbReference>
<dbReference type="AlphaFoldDB" id="A0A3N7HH15"/>
<protein>
    <submittedName>
        <fullName evidence="10">EscV/YscV/HrcV family type III secretion system export apparatus protein</fullName>
    </submittedName>
</protein>
<keyword evidence="11" id="KW-1185">Reference proteome</keyword>
<dbReference type="InterPro" id="IPR042196">
    <property type="entry name" value="FHIPEP_4"/>
</dbReference>
<feature type="transmembrane region" description="Helical" evidence="9">
    <location>
        <begin position="219"/>
        <end position="241"/>
    </location>
</feature>
<evidence type="ECO:0000256" key="9">
    <source>
        <dbReference type="SAM" id="Phobius"/>
    </source>
</evidence>
<dbReference type="Proteomes" id="UP000267464">
    <property type="component" value="Unassembled WGS sequence"/>
</dbReference>
<dbReference type="PIRSF" id="PIRSF005419">
    <property type="entry name" value="FlhA"/>
    <property type="match status" value="1"/>
</dbReference>
<evidence type="ECO:0000256" key="4">
    <source>
        <dbReference type="ARBA" id="ARBA00022475"/>
    </source>
</evidence>
<feature type="transmembrane region" description="Helical" evidence="9">
    <location>
        <begin position="133"/>
        <end position="151"/>
    </location>
</feature>
<dbReference type="Gene3D" id="1.10.8.540">
    <property type="entry name" value="FHIPEP family, domain 3"/>
    <property type="match status" value="1"/>
</dbReference>
<gene>
    <name evidence="10" type="ORF">DZC73_27835</name>
</gene>
<comment type="similarity">
    <text evidence="2">Belongs to the FHIPEP (flagella/HR/invasion proteins export pore) family.</text>
</comment>
<dbReference type="InterPro" id="IPR042193">
    <property type="entry name" value="FHIPEP_3"/>
</dbReference>
<keyword evidence="3" id="KW-0813">Transport</keyword>
<sequence>MRSRLHVVNPTESMAANPSPEPVIEKAVRVIAQHSHLALALMVTGVVAMMVLPVSPAALDMLIAFNISFSVLLLMLAMYIPGALGMSTFPSLIVLTTILRLSLNIASTKQILLHAHAGHIIETFGRMVMGGQVVVGLVVFSVIAVVQFIVISKGAERVAEVGARFTLDALPGKQMSIEADLRGGFIDKQEARRLRSLLEQESHMHGSMDGALKFVKGDAVAAILIALVNIIGGISIGAGMLGMPIGDALARYTLLSIGDGMVSQIPSLLTSVAAGILTTRVAGQEGNPRPLAAQIGRQVFAQPMALMASSAIVCGFLLVPGFPRLPFVVLGLGMAAAGWHAQRRQRVLPSFHRAAVDAAPLGPAQAQSPADQSVMVLPLILTVAGNLRGTLSAAALDAALEQETASLQHDLGLSFPALLTRFDAALPDDSFVIEVQEVPAHRGQLSMPDDASLPGVVEAELARHVARLVRLRPDAFVGTQELSGLLKRAQAQLPELHDEVMRTMPTQRVADVLRRLALEGVSLRYLREIFESLLVWAPREKDTAMLCEYVRIDLGRFITHRFIDAERGMRAITLDTHAETQVRASIQQGANGAYLAMPPDVLRELLASAGAAVAAMPAELPPVLLATPETRRFLRRVLAQPLPQLNILSYGELPADVQIHALGRISLPRPSALRVAGA</sequence>
<evidence type="ECO:0000313" key="10">
    <source>
        <dbReference type="EMBL" id="RQP21314.1"/>
    </source>
</evidence>
<reference evidence="10 11" key="1">
    <citation type="submission" date="2018-08" db="EMBL/GenBank/DDBJ databases">
        <authorList>
            <person name="Khan S.A."/>
            <person name="Jeon C.O."/>
            <person name="Chun B.H."/>
            <person name="Jeong S.E."/>
        </authorList>
    </citation>
    <scope>NUCLEOTIDE SEQUENCE [LARGE SCALE GENOMIC DNA]</scope>
    <source>
        <strain evidence="10 11">S-16</strain>
    </source>
</reference>
<keyword evidence="4" id="KW-1003">Cell membrane</keyword>
<feature type="transmembrane region" description="Helical" evidence="9">
    <location>
        <begin position="261"/>
        <end position="278"/>
    </location>
</feature>
<keyword evidence="8 9" id="KW-0472">Membrane</keyword>
<reference evidence="10 11" key="2">
    <citation type="submission" date="2018-12" db="EMBL/GenBank/DDBJ databases">
        <title>Rhizobacter gummiphilus sp. nov., a rubber-degrading bacterium isolated from the soil of a botanical garden in Japan.</title>
        <authorList>
            <person name="Shunsuke S.S."/>
        </authorList>
    </citation>
    <scope>NUCLEOTIDE SEQUENCE [LARGE SCALE GENOMIC DNA]</scope>
    <source>
        <strain evidence="10 11">S-16</strain>
    </source>
</reference>
<feature type="transmembrane region" description="Helical" evidence="9">
    <location>
        <begin position="92"/>
        <end position="113"/>
    </location>
</feature>
<comment type="caution">
    <text evidence="10">The sequence shown here is derived from an EMBL/GenBank/DDBJ whole genome shotgun (WGS) entry which is preliminary data.</text>
</comment>
<proteinExistence type="inferred from homology"/>
<accession>A0A3N7HH15</accession>
<dbReference type="PANTHER" id="PTHR30161:SF2">
    <property type="entry name" value="INVASION PROTEIN INVA"/>
    <property type="match status" value="1"/>
</dbReference>
<evidence type="ECO:0000256" key="7">
    <source>
        <dbReference type="ARBA" id="ARBA00022989"/>
    </source>
</evidence>
<evidence type="ECO:0000256" key="1">
    <source>
        <dbReference type="ARBA" id="ARBA00004429"/>
    </source>
</evidence>
<dbReference type="InterPro" id="IPR001712">
    <property type="entry name" value="T3SS_FHIPEP"/>
</dbReference>
<dbReference type="GO" id="GO:0009306">
    <property type="term" value="P:protein secretion"/>
    <property type="evidence" value="ECO:0007669"/>
    <property type="project" value="InterPro"/>
</dbReference>
<evidence type="ECO:0000313" key="11">
    <source>
        <dbReference type="Proteomes" id="UP000267464"/>
    </source>
</evidence>
<dbReference type="Gene3D" id="3.40.50.12790">
    <property type="entry name" value="FHIPEP family, domain 4"/>
    <property type="match status" value="1"/>
</dbReference>
<evidence type="ECO:0000256" key="2">
    <source>
        <dbReference type="ARBA" id="ARBA00008835"/>
    </source>
</evidence>
<dbReference type="EMBL" id="QUSW01000011">
    <property type="protein sequence ID" value="RQP21314.1"/>
    <property type="molecule type" value="Genomic_DNA"/>
</dbReference>
<dbReference type="PRINTS" id="PR00949">
    <property type="entry name" value="TYPE3IMAPROT"/>
</dbReference>
<feature type="transmembrane region" description="Helical" evidence="9">
    <location>
        <begin position="299"/>
        <end position="319"/>
    </location>
</feature>
<dbReference type="InterPro" id="IPR042194">
    <property type="entry name" value="FHIPEP_1"/>
</dbReference>
<organism evidence="10 11">
    <name type="scientific">Piscinibacter terrae</name>
    <dbReference type="NCBI Taxonomy" id="2496871"/>
    <lineage>
        <taxon>Bacteria</taxon>
        <taxon>Pseudomonadati</taxon>
        <taxon>Pseudomonadota</taxon>
        <taxon>Betaproteobacteria</taxon>
        <taxon>Burkholderiales</taxon>
        <taxon>Sphaerotilaceae</taxon>
        <taxon>Piscinibacter</taxon>
    </lineage>
</organism>
<keyword evidence="7 9" id="KW-1133">Transmembrane helix</keyword>
<evidence type="ECO:0000256" key="6">
    <source>
        <dbReference type="ARBA" id="ARBA00022692"/>
    </source>
</evidence>
<evidence type="ECO:0000256" key="5">
    <source>
        <dbReference type="ARBA" id="ARBA00022519"/>
    </source>
</evidence>
<evidence type="ECO:0000256" key="8">
    <source>
        <dbReference type="ARBA" id="ARBA00023136"/>
    </source>
</evidence>
<feature type="transmembrane region" description="Helical" evidence="9">
    <location>
        <begin position="36"/>
        <end position="55"/>
    </location>
</feature>
<feature type="transmembrane region" description="Helical" evidence="9">
    <location>
        <begin position="61"/>
        <end position="80"/>
    </location>
</feature>
<keyword evidence="5" id="KW-0997">Cell inner membrane</keyword>
<name>A0A3N7HH15_9BURK</name>
<dbReference type="PANTHER" id="PTHR30161">
    <property type="entry name" value="FLAGELLAR EXPORT PROTEIN, MEMBRANE FLHA SUBUNIT-RELATED"/>
    <property type="match status" value="1"/>
</dbReference>
<dbReference type="Gene3D" id="3.40.30.60">
    <property type="entry name" value="FHIPEP family, domain 1"/>
    <property type="match status" value="1"/>
</dbReference>
<dbReference type="Pfam" id="PF00771">
    <property type="entry name" value="FHIPEP"/>
    <property type="match status" value="2"/>
</dbReference>
<keyword evidence="6 9" id="KW-0812">Transmembrane</keyword>
<comment type="subcellular location">
    <subcellularLocation>
        <location evidence="1">Cell inner membrane</location>
        <topology evidence="1">Multi-pass membrane protein</topology>
    </subcellularLocation>
</comment>
<evidence type="ECO:0000256" key="3">
    <source>
        <dbReference type="ARBA" id="ARBA00022448"/>
    </source>
</evidence>